<dbReference type="Gene3D" id="3.10.129.10">
    <property type="entry name" value="Hotdog Thioesterase"/>
    <property type="match status" value="1"/>
</dbReference>
<accession>A0A4P6UUA1</accession>
<dbReference type="KEGG" id="uth:DKZ56_11170"/>
<proteinExistence type="predicted"/>
<organism evidence="1 2">
    <name type="scientific">Ureibacillus thermophilus</name>
    <dbReference type="NCBI Taxonomy" id="367743"/>
    <lineage>
        <taxon>Bacteria</taxon>
        <taxon>Bacillati</taxon>
        <taxon>Bacillota</taxon>
        <taxon>Bacilli</taxon>
        <taxon>Bacillales</taxon>
        <taxon>Caryophanaceae</taxon>
        <taxon>Ureibacillus</taxon>
    </lineage>
</organism>
<sequence length="136" mass="15817">MKSESYTVCFTKEEVLRYTELAGVKNPIFRNMEAALEKGYKGIPVPPAMAMIAYRHIKLPWKLSEPVILRKQECRLYRIMYADEIYTGTVKISKYSFRHNKLFILQELEIFDQQNHLCFNGISHLIAGGVIEKNTV</sequence>
<dbReference type="EMBL" id="CP036528">
    <property type="protein sequence ID" value="QBK26377.1"/>
    <property type="molecule type" value="Genomic_DNA"/>
</dbReference>
<dbReference type="Proteomes" id="UP000291151">
    <property type="component" value="Chromosome"/>
</dbReference>
<name>A0A4P6UUA1_9BACL</name>
<dbReference type="InterPro" id="IPR029069">
    <property type="entry name" value="HotDog_dom_sf"/>
</dbReference>
<dbReference type="RefSeq" id="WP_208650070.1">
    <property type="nucleotide sequence ID" value="NZ_CP036528.1"/>
</dbReference>
<reference evidence="1 2" key="1">
    <citation type="submission" date="2019-02" db="EMBL/GenBank/DDBJ databases">
        <title>Ureibacillus thermophilus.</title>
        <authorList>
            <person name="Sunny J.S."/>
            <person name="Natarajan A."/>
            <person name="Saleena L.M."/>
        </authorList>
    </citation>
    <scope>NUCLEOTIDE SEQUENCE [LARGE SCALE GENOMIC DNA]</scope>
    <source>
        <strain evidence="1 2">LM102</strain>
    </source>
</reference>
<dbReference type="AlphaFoldDB" id="A0A4P6UUA1"/>
<evidence type="ECO:0000313" key="2">
    <source>
        <dbReference type="Proteomes" id="UP000291151"/>
    </source>
</evidence>
<protein>
    <submittedName>
        <fullName evidence="1">Uncharacterized protein</fullName>
    </submittedName>
</protein>
<gene>
    <name evidence="1" type="ORF">DKZ56_11170</name>
</gene>
<dbReference type="SUPFAM" id="SSF54637">
    <property type="entry name" value="Thioesterase/thiol ester dehydrase-isomerase"/>
    <property type="match status" value="1"/>
</dbReference>
<evidence type="ECO:0000313" key="1">
    <source>
        <dbReference type="EMBL" id="QBK26377.1"/>
    </source>
</evidence>
<keyword evidence="2" id="KW-1185">Reference proteome</keyword>